<gene>
    <name evidence="2" type="ORF">OMM_14937</name>
</gene>
<dbReference type="Proteomes" id="UP000189670">
    <property type="component" value="Unassembled WGS sequence"/>
</dbReference>
<name>A0A1V1NR34_9BACT</name>
<dbReference type="Gene3D" id="3.40.50.1440">
    <property type="entry name" value="Tubulin/FtsZ, GTPase domain"/>
    <property type="match status" value="1"/>
</dbReference>
<accession>A0A1V1NR34</accession>
<keyword evidence="1" id="KW-1133">Transmembrane helix</keyword>
<keyword evidence="1" id="KW-0812">Transmembrane</keyword>
<keyword evidence="1" id="KW-0472">Membrane</keyword>
<sequence length="133" mass="14986">MSFLKALIDHNYNLEPIENAIKMTLSPDQNTSSAPLHIIIVNALGGGTGSGTFIPFALYARHYFKTLSSRKRVRIGFISTVSNTDKSDERQNENDAIEEIKSILMNKKQLLAKNMGTYLMILKDFLIMDVYTI</sequence>
<comment type="caution">
    <text evidence="2">The sequence shown here is derived from an EMBL/GenBank/DDBJ whole genome shotgun (WGS) entry which is preliminary data.</text>
</comment>
<dbReference type="InterPro" id="IPR025904">
    <property type="entry name" value="Tubulin-like"/>
</dbReference>
<organism evidence="2 3">
    <name type="scientific">Candidatus Magnetoglobus multicellularis str. Araruama</name>
    <dbReference type="NCBI Taxonomy" id="890399"/>
    <lineage>
        <taxon>Bacteria</taxon>
        <taxon>Pseudomonadati</taxon>
        <taxon>Thermodesulfobacteriota</taxon>
        <taxon>Desulfobacteria</taxon>
        <taxon>Desulfobacterales</taxon>
        <taxon>Desulfobacteraceae</taxon>
        <taxon>Candidatus Magnetoglobus</taxon>
    </lineage>
</organism>
<protein>
    <submittedName>
        <fullName evidence="2">Uncharacterized protein</fullName>
    </submittedName>
</protein>
<dbReference type="InterPro" id="IPR036525">
    <property type="entry name" value="Tubulin/FtsZ_GTPase_sf"/>
</dbReference>
<feature type="transmembrane region" description="Helical" evidence="1">
    <location>
        <begin position="36"/>
        <end position="60"/>
    </location>
</feature>
<dbReference type="AlphaFoldDB" id="A0A1V1NR34"/>
<proteinExistence type="predicted"/>
<dbReference type="EMBL" id="ATBP01003304">
    <property type="protein sequence ID" value="ETR65025.1"/>
    <property type="molecule type" value="Genomic_DNA"/>
</dbReference>
<evidence type="ECO:0000313" key="3">
    <source>
        <dbReference type="Proteomes" id="UP000189670"/>
    </source>
</evidence>
<evidence type="ECO:0000313" key="2">
    <source>
        <dbReference type="EMBL" id="ETR65025.1"/>
    </source>
</evidence>
<dbReference type="Pfam" id="PF13809">
    <property type="entry name" value="Tubulin_2"/>
    <property type="match status" value="1"/>
</dbReference>
<evidence type="ECO:0000256" key="1">
    <source>
        <dbReference type="SAM" id="Phobius"/>
    </source>
</evidence>
<reference evidence="3" key="1">
    <citation type="submission" date="2012-11" db="EMBL/GenBank/DDBJ databases">
        <authorList>
            <person name="Lucero-Rivera Y.E."/>
            <person name="Tovar-Ramirez D."/>
        </authorList>
    </citation>
    <scope>NUCLEOTIDE SEQUENCE [LARGE SCALE GENOMIC DNA]</scope>
    <source>
        <strain evidence="3">Araruama</strain>
    </source>
</reference>